<dbReference type="PANTHER" id="PTHR11592">
    <property type="entry name" value="GLUTATHIONE PEROXIDASE"/>
    <property type="match status" value="1"/>
</dbReference>
<evidence type="ECO:0000256" key="1">
    <source>
        <dbReference type="ARBA" id="ARBA00006926"/>
    </source>
</evidence>
<evidence type="ECO:0000313" key="9">
    <source>
        <dbReference type="Proteomes" id="UP000243978"/>
    </source>
</evidence>
<sequence length="172" mass="18989">MRFLVQIMAVLAAGAHSAAAFTFPSIDGGQIDLEAWKNRPVLVVNTASLCGFTYQYDGLQALYDRYRDRGLIVLAVPSNNFRQELASGDQVKEFCAVNFNLDIPMATITDVKGPKAHPFYKNVRSQTGFVPRWNFNKVLIDGNGDIVETYSSGVKPLSRTITSKIEALLPKS</sequence>
<dbReference type="PIRSF" id="PIRSF000303">
    <property type="entry name" value="Glutathion_perox"/>
    <property type="match status" value="1"/>
</dbReference>
<dbReference type="GO" id="GO:0034599">
    <property type="term" value="P:cellular response to oxidative stress"/>
    <property type="evidence" value="ECO:0007669"/>
    <property type="project" value="TreeGrafter"/>
</dbReference>
<name>A0A2T6BIE7_9RHOB</name>
<dbReference type="RefSeq" id="WP_107844081.1">
    <property type="nucleotide sequence ID" value="NZ_QBKS01000001.1"/>
</dbReference>
<accession>A0A2T6BIE7</accession>
<comment type="similarity">
    <text evidence="1 5">Belongs to the glutathione peroxidase family.</text>
</comment>
<dbReference type="PANTHER" id="PTHR11592:SF78">
    <property type="entry name" value="GLUTATHIONE PEROXIDASE"/>
    <property type="match status" value="1"/>
</dbReference>
<dbReference type="CDD" id="cd00340">
    <property type="entry name" value="GSH_Peroxidase"/>
    <property type="match status" value="1"/>
</dbReference>
<comment type="caution">
    <text evidence="8">The sequence shown here is derived from an EMBL/GenBank/DDBJ whole genome shotgun (WGS) entry which is preliminary data.</text>
</comment>
<evidence type="ECO:0000256" key="6">
    <source>
        <dbReference type="SAM" id="SignalP"/>
    </source>
</evidence>
<dbReference type="InterPro" id="IPR036249">
    <property type="entry name" value="Thioredoxin-like_sf"/>
</dbReference>
<evidence type="ECO:0000256" key="5">
    <source>
        <dbReference type="RuleBase" id="RU000499"/>
    </source>
</evidence>
<dbReference type="PRINTS" id="PR01011">
    <property type="entry name" value="GLUTPROXDASE"/>
</dbReference>
<dbReference type="OrthoDB" id="9785502at2"/>
<dbReference type="InterPro" id="IPR029759">
    <property type="entry name" value="GPX_AS"/>
</dbReference>
<keyword evidence="6" id="KW-0732">Signal</keyword>
<dbReference type="Proteomes" id="UP000243978">
    <property type="component" value="Unassembled WGS sequence"/>
</dbReference>
<feature type="signal peptide" evidence="6">
    <location>
        <begin position="1"/>
        <end position="18"/>
    </location>
</feature>
<evidence type="ECO:0000256" key="4">
    <source>
        <dbReference type="PIRSR" id="PIRSR000303-1"/>
    </source>
</evidence>
<dbReference type="PROSITE" id="PS51355">
    <property type="entry name" value="GLUTATHIONE_PEROXID_3"/>
    <property type="match status" value="1"/>
</dbReference>
<keyword evidence="9" id="KW-1185">Reference proteome</keyword>
<keyword evidence="3 5" id="KW-0560">Oxidoreductase</keyword>
<dbReference type="Gene3D" id="3.40.30.10">
    <property type="entry name" value="Glutaredoxin"/>
    <property type="match status" value="1"/>
</dbReference>
<dbReference type="SUPFAM" id="SSF52833">
    <property type="entry name" value="Thioredoxin-like"/>
    <property type="match status" value="1"/>
</dbReference>
<evidence type="ECO:0000256" key="3">
    <source>
        <dbReference type="ARBA" id="ARBA00023002"/>
    </source>
</evidence>
<evidence type="ECO:0000313" key="8">
    <source>
        <dbReference type="EMBL" id="PTX55829.1"/>
    </source>
</evidence>
<dbReference type="EMBL" id="QBKS01000001">
    <property type="protein sequence ID" value="PTX55829.1"/>
    <property type="molecule type" value="Genomic_DNA"/>
</dbReference>
<dbReference type="InterPro" id="IPR000889">
    <property type="entry name" value="Glutathione_peroxidase"/>
</dbReference>
<gene>
    <name evidence="8" type="ORF">C8N43_0475</name>
</gene>
<organism evidence="8 9">
    <name type="scientific">Litoreibacter ponti</name>
    <dbReference type="NCBI Taxonomy" id="1510457"/>
    <lineage>
        <taxon>Bacteria</taxon>
        <taxon>Pseudomonadati</taxon>
        <taxon>Pseudomonadota</taxon>
        <taxon>Alphaproteobacteria</taxon>
        <taxon>Rhodobacterales</taxon>
        <taxon>Roseobacteraceae</taxon>
        <taxon>Litoreibacter</taxon>
    </lineage>
</organism>
<dbReference type="GO" id="GO:0004601">
    <property type="term" value="F:peroxidase activity"/>
    <property type="evidence" value="ECO:0007669"/>
    <property type="project" value="UniProtKB-KW"/>
</dbReference>
<feature type="active site" evidence="4">
    <location>
        <position position="50"/>
    </location>
</feature>
<reference evidence="8 9" key="1">
    <citation type="submission" date="2018-04" db="EMBL/GenBank/DDBJ databases">
        <title>Genomic Encyclopedia of Archaeal and Bacterial Type Strains, Phase II (KMG-II): from individual species to whole genera.</title>
        <authorList>
            <person name="Goeker M."/>
        </authorList>
    </citation>
    <scope>NUCLEOTIDE SEQUENCE [LARGE SCALE GENOMIC DNA]</scope>
    <source>
        <strain evidence="8 9">DSM 100977</strain>
    </source>
</reference>
<dbReference type="PROSITE" id="PS00460">
    <property type="entry name" value="GLUTATHIONE_PEROXID_1"/>
    <property type="match status" value="1"/>
</dbReference>
<dbReference type="PROSITE" id="PS51352">
    <property type="entry name" value="THIOREDOXIN_2"/>
    <property type="match status" value="1"/>
</dbReference>
<feature type="domain" description="Thioredoxin" evidence="7">
    <location>
        <begin position="12"/>
        <end position="170"/>
    </location>
</feature>
<proteinExistence type="inferred from homology"/>
<evidence type="ECO:0000256" key="2">
    <source>
        <dbReference type="ARBA" id="ARBA00022559"/>
    </source>
</evidence>
<dbReference type="Pfam" id="PF00255">
    <property type="entry name" value="GSHPx"/>
    <property type="match status" value="1"/>
</dbReference>
<keyword evidence="2 5" id="KW-0575">Peroxidase</keyword>
<dbReference type="InterPro" id="IPR013766">
    <property type="entry name" value="Thioredoxin_domain"/>
</dbReference>
<protein>
    <recommendedName>
        <fullName evidence="5">Glutathione peroxidase</fullName>
    </recommendedName>
</protein>
<dbReference type="AlphaFoldDB" id="A0A2T6BIE7"/>
<feature type="chain" id="PRO_5015413178" description="Glutathione peroxidase" evidence="6">
    <location>
        <begin position="19"/>
        <end position="172"/>
    </location>
</feature>
<evidence type="ECO:0000259" key="7">
    <source>
        <dbReference type="PROSITE" id="PS51352"/>
    </source>
</evidence>